<protein>
    <recommendedName>
        <fullName evidence="1">Glucose/Sorbosone dehydrogenase domain-containing protein</fullName>
    </recommendedName>
</protein>
<keyword evidence="3" id="KW-1185">Reference proteome</keyword>
<dbReference type="PANTHER" id="PTHR19328">
    <property type="entry name" value="HEDGEHOG-INTERACTING PROTEIN"/>
    <property type="match status" value="1"/>
</dbReference>
<reference evidence="3" key="1">
    <citation type="journal article" date="2019" name="Int. J. Syst. Evol. Microbiol.">
        <title>The Global Catalogue of Microorganisms (GCM) 10K type strain sequencing project: providing services to taxonomists for standard genome sequencing and annotation.</title>
        <authorList>
            <consortium name="The Broad Institute Genomics Platform"/>
            <consortium name="The Broad Institute Genome Sequencing Center for Infectious Disease"/>
            <person name="Wu L."/>
            <person name="Ma J."/>
        </authorList>
    </citation>
    <scope>NUCLEOTIDE SEQUENCE [LARGE SCALE GENOMIC DNA]</scope>
    <source>
        <strain evidence="3">KCTC 32239</strain>
    </source>
</reference>
<dbReference type="InterPro" id="IPR011041">
    <property type="entry name" value="Quinoprot_gluc/sorb_DH_b-prop"/>
</dbReference>
<dbReference type="PANTHER" id="PTHR19328:SF75">
    <property type="entry name" value="ALDOSE SUGAR DEHYDROGENASE YLII"/>
    <property type="match status" value="1"/>
</dbReference>
<dbReference type="Gene3D" id="2.120.10.30">
    <property type="entry name" value="TolB, C-terminal domain"/>
    <property type="match status" value="1"/>
</dbReference>
<dbReference type="InterPro" id="IPR011042">
    <property type="entry name" value="6-blade_b-propeller_TolB-like"/>
</dbReference>
<dbReference type="Pfam" id="PF07995">
    <property type="entry name" value="GSDH"/>
    <property type="match status" value="1"/>
</dbReference>
<dbReference type="InterPro" id="IPR036280">
    <property type="entry name" value="Multihaem_cyt_sf"/>
</dbReference>
<name>A0ABQ3AZY9_9GAMM</name>
<evidence type="ECO:0000313" key="3">
    <source>
        <dbReference type="Proteomes" id="UP000619761"/>
    </source>
</evidence>
<dbReference type="Proteomes" id="UP000619761">
    <property type="component" value="Unassembled WGS sequence"/>
</dbReference>
<dbReference type="InterPro" id="IPR012938">
    <property type="entry name" value="Glc/Sorbosone_DH"/>
</dbReference>
<proteinExistence type="predicted"/>
<gene>
    <name evidence="2" type="ORF">GCM10011613_12510</name>
</gene>
<feature type="domain" description="Glucose/Sorbosone dehydrogenase" evidence="1">
    <location>
        <begin position="25"/>
        <end position="315"/>
    </location>
</feature>
<organism evidence="2 3">
    <name type="scientific">Cellvibrio zantedeschiae</name>
    <dbReference type="NCBI Taxonomy" id="1237077"/>
    <lineage>
        <taxon>Bacteria</taxon>
        <taxon>Pseudomonadati</taxon>
        <taxon>Pseudomonadota</taxon>
        <taxon>Gammaproteobacteria</taxon>
        <taxon>Cellvibrionales</taxon>
        <taxon>Cellvibrionaceae</taxon>
        <taxon>Cellvibrio</taxon>
    </lineage>
</organism>
<dbReference type="EMBL" id="BMYZ01000001">
    <property type="protein sequence ID" value="GGY69664.1"/>
    <property type="molecule type" value="Genomic_DNA"/>
</dbReference>
<dbReference type="SUPFAM" id="SSF48695">
    <property type="entry name" value="Multiheme cytochromes"/>
    <property type="match status" value="1"/>
</dbReference>
<comment type="caution">
    <text evidence="2">The sequence shown here is derived from an EMBL/GenBank/DDBJ whole genome shotgun (WGS) entry which is preliminary data.</text>
</comment>
<evidence type="ECO:0000259" key="1">
    <source>
        <dbReference type="Pfam" id="PF07995"/>
    </source>
</evidence>
<dbReference type="SUPFAM" id="SSF50952">
    <property type="entry name" value="Soluble quinoprotein glucose dehydrogenase"/>
    <property type="match status" value="1"/>
</dbReference>
<evidence type="ECO:0000313" key="2">
    <source>
        <dbReference type="EMBL" id="GGY69664.1"/>
    </source>
</evidence>
<accession>A0ABQ3AZY9</accession>
<sequence length="636" mass="69325">MRFDNIASANQLTEVLNIDSKVDSGANEMGLLGVAPHPDFINNRYVFLYYTGRSANNDIETRIARYKVQTNGMFDLASELIILRFNRPFGNHLGGQIAFDQQGYLYIASGDGGSGGDPLNMGQNLNELLGKILRIDVDKTENGKNYAIPADNPFANTPNARAEIWAYGLRNPWRFSFDKTTNDLWVGDVGQSAWEEINLITRGGNYGWGEMEGDSCYSGRPQCSTANKIKPLYAISQNSGACSVIGGYVYRGAIYSAAYGKYFYTDYCEHTIRSITQNADNTLKHASYGSFPVSIVSFAQDNQGELLAIGQGSSGQQIYKLQAASVNTQAGSMANKLSDTGCVTKTKPIEAASGLIPYAVNSPLWSDGADKQRYLSLPNNTQITVASNGDFNFPIGSVLMKHFKFGEKFVETRLFTHSKTGWQGFSYEWNDAQTEATLLSGAKDKLVNNVNWHFPSAGQCLECHTSAAGFSLGLETKQLNSDLLYPATQKTANQLTTLAHIGMFSSPLTSEQKTEKLYSLSDTQATSSQKARSYLHTNCANCHQPNGPAPVNIDLRITASLTQMKVCNIAPTAGDLGIVNAKIVAAGDPQKSILLKRMQTTDNTQMPPLAHSVIDTQAVQVVSEWITSLQTCGADQ</sequence>